<protein>
    <submittedName>
        <fullName evidence="1">Uncharacterized protein</fullName>
    </submittedName>
</protein>
<gene>
    <name evidence="1" type="ORF">ACRB68_18930</name>
</gene>
<organism evidence="1 2">
    <name type="scientific">Actinomadura macrotermitis</name>
    <dbReference type="NCBI Taxonomy" id="2585200"/>
    <lineage>
        <taxon>Bacteria</taxon>
        <taxon>Bacillati</taxon>
        <taxon>Actinomycetota</taxon>
        <taxon>Actinomycetes</taxon>
        <taxon>Streptosporangiales</taxon>
        <taxon>Thermomonosporaceae</taxon>
        <taxon>Actinomadura</taxon>
    </lineage>
</organism>
<reference evidence="1 2" key="1">
    <citation type="submission" date="2019-10" db="EMBL/GenBank/DDBJ databases">
        <title>Actinomadura rubteroloni sp. nov. and Actinomadura macrotermitis sp. nov., isolated from the gut of fungus growing-termite Macrotermes natalensis.</title>
        <authorList>
            <person name="Benndorf R."/>
            <person name="Martin K."/>
            <person name="Kuefner M."/>
            <person name="De Beer W."/>
            <person name="Kaster A.-K."/>
            <person name="Vollmers J."/>
            <person name="Poulsen M."/>
            <person name="Beemelmanns C."/>
        </authorList>
    </citation>
    <scope>NUCLEOTIDE SEQUENCE [LARGE SCALE GENOMIC DNA]</scope>
    <source>
        <strain evidence="1 2">RB68</strain>
    </source>
</reference>
<evidence type="ECO:0000313" key="2">
    <source>
        <dbReference type="Proteomes" id="UP000487268"/>
    </source>
</evidence>
<dbReference type="Proteomes" id="UP000487268">
    <property type="component" value="Unassembled WGS sequence"/>
</dbReference>
<evidence type="ECO:0000313" key="1">
    <source>
        <dbReference type="EMBL" id="MQY03847.1"/>
    </source>
</evidence>
<accession>A0A7K0BRT6</accession>
<name>A0A7K0BRT6_9ACTN</name>
<comment type="caution">
    <text evidence="1">The sequence shown here is derived from an EMBL/GenBank/DDBJ whole genome shotgun (WGS) entry which is preliminary data.</text>
</comment>
<dbReference type="EMBL" id="WEGH01000001">
    <property type="protein sequence ID" value="MQY03847.1"/>
    <property type="molecule type" value="Genomic_DNA"/>
</dbReference>
<dbReference type="OrthoDB" id="3476813at2"/>
<keyword evidence="2" id="KW-1185">Reference proteome</keyword>
<dbReference type="RefSeq" id="WP_153531720.1">
    <property type="nucleotide sequence ID" value="NZ_WEGH01000001.1"/>
</dbReference>
<proteinExistence type="predicted"/>
<dbReference type="AlphaFoldDB" id="A0A7K0BRT6"/>
<sequence>MSYLFRFAVLASLVAGVAWWQPWRQFTDSLHREPGFREHVTDEYRLAYPSEWTTVRKRDRQGTFWEEFNGPATENGAYSGQARVAAWTRWPYQLQDKLVQYRASAGRNGYRILKEERIVVKGAVAAHRFEVAQQTRTATGALVPLRGTETFALTADHILVDLSVRAPEKDYGTTRLPQILASFEVRQAPNGLIDKVKNG</sequence>